<dbReference type="CDD" id="cd00075">
    <property type="entry name" value="HATPase"/>
    <property type="match status" value="1"/>
</dbReference>
<dbReference type="RefSeq" id="WP_209145902.1">
    <property type="nucleotide sequence ID" value="NZ_JAGHKP010000002.1"/>
</dbReference>
<dbReference type="PRINTS" id="PR00344">
    <property type="entry name" value="BCTRLSENSOR"/>
</dbReference>
<evidence type="ECO:0000259" key="5">
    <source>
        <dbReference type="PROSITE" id="PS50109"/>
    </source>
</evidence>
<organism evidence="6 7">
    <name type="scientific">Chitinophaga chungangae</name>
    <dbReference type="NCBI Taxonomy" id="2821488"/>
    <lineage>
        <taxon>Bacteria</taxon>
        <taxon>Pseudomonadati</taxon>
        <taxon>Bacteroidota</taxon>
        <taxon>Chitinophagia</taxon>
        <taxon>Chitinophagales</taxon>
        <taxon>Chitinophagaceae</taxon>
        <taxon>Chitinophaga</taxon>
    </lineage>
</organism>
<feature type="transmembrane region" description="Helical" evidence="4">
    <location>
        <begin position="248"/>
        <end position="270"/>
    </location>
</feature>
<evidence type="ECO:0000313" key="6">
    <source>
        <dbReference type="EMBL" id="MBO9152924.1"/>
    </source>
</evidence>
<dbReference type="InterPro" id="IPR003594">
    <property type="entry name" value="HATPase_dom"/>
</dbReference>
<dbReference type="SMART" id="SM00388">
    <property type="entry name" value="HisKA"/>
    <property type="match status" value="1"/>
</dbReference>
<name>A0ABS3YE16_9BACT</name>
<protein>
    <recommendedName>
        <fullName evidence="2">histidine kinase</fullName>
        <ecNumber evidence="2">2.7.13.3</ecNumber>
    </recommendedName>
</protein>
<keyword evidence="3" id="KW-0597">Phosphoprotein</keyword>
<dbReference type="SMART" id="SM00387">
    <property type="entry name" value="HATPase_c"/>
    <property type="match status" value="1"/>
</dbReference>
<evidence type="ECO:0000256" key="2">
    <source>
        <dbReference type="ARBA" id="ARBA00012438"/>
    </source>
</evidence>
<dbReference type="PANTHER" id="PTHR43547">
    <property type="entry name" value="TWO-COMPONENT HISTIDINE KINASE"/>
    <property type="match status" value="1"/>
</dbReference>
<evidence type="ECO:0000256" key="4">
    <source>
        <dbReference type="SAM" id="Phobius"/>
    </source>
</evidence>
<reference evidence="7" key="1">
    <citation type="submission" date="2021-03" db="EMBL/GenBank/DDBJ databases">
        <title>Assistant Professor.</title>
        <authorList>
            <person name="Huq M.A."/>
        </authorList>
    </citation>
    <scope>NUCLEOTIDE SEQUENCE [LARGE SCALE GENOMIC DNA]</scope>
    <source>
        <strain evidence="7">MAH-28</strain>
    </source>
</reference>
<dbReference type="SUPFAM" id="SSF47384">
    <property type="entry name" value="Homodimeric domain of signal transducing histidine kinase"/>
    <property type="match status" value="1"/>
</dbReference>
<sequence>MRNRIRNILILITASTAGIFALQGYWLYQAYQIRLQEFNRDINDALRTAVFYKQFSDAGKLLGYNETVAIRAGNVVPRMHMRGLTAGRTFPRGEAVMEPMPAIPAERRRGRAAFFVSKSVSLNDSMHYEEFTEDGRTVRVNLAQDTNYRVAADSLSRRISNILVLNRFFDSTLTLNRLDTMFTAELAARGIHTGFRLDTLRMDPERDDSLFTFPVNQLQTAPIPFNPVRNLLVSATFNSPLMLILGKMIWSLLSSAFLMLLMVLCFIYMLRTILRQKRLSEVKNDFINNMTHELKTPIATVSAAVEALQHFNALQDRQRTEKYLGISRNELHRLNDLVEKVLHIAAEEKEDFELLPEPTDLNDLISGIITNHRLKSSKKVDFTYTLLADAEVTVDRTHLSNAINNLVDNAIKYSPEPVQVSIMVARQQNRLKISVKDNGIGIPHAYHDNIFEKFFRVPTGNLHNVKGFGLGLSYVKKIVEKHGGLVRVKSEPDKGSEFLLEIPLT</sequence>
<dbReference type="InterPro" id="IPR004358">
    <property type="entry name" value="Sig_transdc_His_kin-like_C"/>
</dbReference>
<keyword evidence="6" id="KW-0808">Transferase</keyword>
<dbReference type="InterPro" id="IPR003661">
    <property type="entry name" value="HisK_dim/P_dom"/>
</dbReference>
<accession>A0ABS3YE16</accession>
<proteinExistence type="predicted"/>
<evidence type="ECO:0000256" key="1">
    <source>
        <dbReference type="ARBA" id="ARBA00000085"/>
    </source>
</evidence>
<dbReference type="SUPFAM" id="SSF55874">
    <property type="entry name" value="ATPase domain of HSP90 chaperone/DNA topoisomerase II/histidine kinase"/>
    <property type="match status" value="1"/>
</dbReference>
<comment type="caution">
    <text evidence="6">The sequence shown here is derived from an EMBL/GenBank/DDBJ whole genome shotgun (WGS) entry which is preliminary data.</text>
</comment>
<dbReference type="GO" id="GO:0016301">
    <property type="term" value="F:kinase activity"/>
    <property type="evidence" value="ECO:0007669"/>
    <property type="project" value="UniProtKB-KW"/>
</dbReference>
<dbReference type="Pfam" id="PF02518">
    <property type="entry name" value="HATPase_c"/>
    <property type="match status" value="1"/>
</dbReference>
<dbReference type="EC" id="2.7.13.3" evidence="2"/>
<keyword evidence="4" id="KW-1133">Transmembrane helix</keyword>
<feature type="transmembrane region" description="Helical" evidence="4">
    <location>
        <begin position="7"/>
        <end position="28"/>
    </location>
</feature>
<gene>
    <name evidence="6" type="ORF">J7I43_11920</name>
</gene>
<keyword evidence="7" id="KW-1185">Reference proteome</keyword>
<keyword evidence="4" id="KW-0472">Membrane</keyword>
<dbReference type="PROSITE" id="PS50109">
    <property type="entry name" value="HIS_KIN"/>
    <property type="match status" value="1"/>
</dbReference>
<feature type="domain" description="Histidine kinase" evidence="5">
    <location>
        <begin position="289"/>
        <end position="505"/>
    </location>
</feature>
<dbReference type="InterPro" id="IPR036890">
    <property type="entry name" value="HATPase_C_sf"/>
</dbReference>
<dbReference type="CDD" id="cd00082">
    <property type="entry name" value="HisKA"/>
    <property type="match status" value="1"/>
</dbReference>
<comment type="catalytic activity">
    <reaction evidence="1">
        <text>ATP + protein L-histidine = ADP + protein N-phospho-L-histidine.</text>
        <dbReference type="EC" id="2.7.13.3"/>
    </reaction>
</comment>
<dbReference type="EMBL" id="JAGHKP010000002">
    <property type="protein sequence ID" value="MBO9152924.1"/>
    <property type="molecule type" value="Genomic_DNA"/>
</dbReference>
<dbReference type="InterPro" id="IPR036097">
    <property type="entry name" value="HisK_dim/P_sf"/>
</dbReference>
<dbReference type="InterPro" id="IPR005467">
    <property type="entry name" value="His_kinase_dom"/>
</dbReference>
<dbReference type="Pfam" id="PF00512">
    <property type="entry name" value="HisKA"/>
    <property type="match status" value="1"/>
</dbReference>
<evidence type="ECO:0000256" key="3">
    <source>
        <dbReference type="ARBA" id="ARBA00022553"/>
    </source>
</evidence>
<keyword evidence="6" id="KW-0418">Kinase</keyword>
<evidence type="ECO:0000313" key="7">
    <source>
        <dbReference type="Proteomes" id="UP000679126"/>
    </source>
</evidence>
<dbReference type="Proteomes" id="UP000679126">
    <property type="component" value="Unassembled WGS sequence"/>
</dbReference>
<dbReference type="PANTHER" id="PTHR43547:SF2">
    <property type="entry name" value="HYBRID SIGNAL TRANSDUCTION HISTIDINE KINASE C"/>
    <property type="match status" value="1"/>
</dbReference>
<dbReference type="Gene3D" id="3.30.565.10">
    <property type="entry name" value="Histidine kinase-like ATPase, C-terminal domain"/>
    <property type="match status" value="1"/>
</dbReference>
<dbReference type="Gene3D" id="1.10.287.130">
    <property type="match status" value="1"/>
</dbReference>
<keyword evidence="4" id="KW-0812">Transmembrane</keyword>